<feature type="domain" description="Glycosyl transferase family 1" evidence="1">
    <location>
        <begin position="272"/>
        <end position="423"/>
    </location>
</feature>
<accession>A0A5M9H6W3</accession>
<protein>
    <submittedName>
        <fullName evidence="2">Glycosyltransferase family 4 protein</fullName>
    </submittedName>
</protein>
<dbReference type="OrthoDB" id="9790710at2"/>
<dbReference type="SUPFAM" id="SSF53756">
    <property type="entry name" value="UDP-Glycosyltransferase/glycogen phosphorylase"/>
    <property type="match status" value="1"/>
</dbReference>
<evidence type="ECO:0000313" key="2">
    <source>
        <dbReference type="EMBL" id="KAA8482029.1"/>
    </source>
</evidence>
<name>A0A5M9H6W3_9SPHI</name>
<dbReference type="PANTHER" id="PTHR45947:SF3">
    <property type="entry name" value="SULFOQUINOVOSYL TRANSFERASE SQD2"/>
    <property type="match status" value="1"/>
</dbReference>
<sequence>MNIIHYALGLPPYRSGGLTKYAVDLMSKQAENPEDIITLLHPGEITLEYPQKGIRRRGSYNRISIYEISNPSIVPLLHGVRKPSDLLSGSPLTERTLENFYNILQPDILHIHTVMGIPVELVKFLRQKGVKIIYTSHDYFGLCFKVSFINQRGELCNTPGGKECELCNRNSPSNLFLRLRNSRFLLKYKSSLSVGKKIGGGRSAVTKTIEKPFISKNAGEFEDVIGRFKELFYLVDCFHFNSSIAKEVYQQFLHLERFSIVPISHASIFDNRIFKRIDTNNIRLGFIGHVSDYKGFPLLKDVLCALSIQGVSNWSLNVWGGETGVDKDCDLISYRGKYDEKELKSVFEEIDLLIVPSIWKETFSLITLEALSFGTPVLVSTNVGAKDIVKEYQTDFVCEPTVEAFSKLLLKVLREPSLLSEYNARIIQGEFNYSFGKHVTEIYNLYNNRK</sequence>
<keyword evidence="2" id="KW-0808">Transferase</keyword>
<reference evidence="2 3" key="1">
    <citation type="submission" date="2019-09" db="EMBL/GenBank/DDBJ databases">
        <title>Pararcticibacter amylolyticus gen. nov., sp. nov., isolated from a rottenly hemp rope, and reclassification of Pedobacter tournemirensis as Pararcticibacter tournemirensis comb. nov.</title>
        <authorList>
            <person name="Cai Y."/>
        </authorList>
    </citation>
    <scope>NUCLEOTIDE SEQUENCE [LARGE SCALE GENOMIC DNA]</scope>
    <source>
        <strain evidence="2 3">TF5-37.2-LB10</strain>
    </source>
</reference>
<dbReference type="AlphaFoldDB" id="A0A5M9H6W3"/>
<dbReference type="GO" id="GO:0016757">
    <property type="term" value="F:glycosyltransferase activity"/>
    <property type="evidence" value="ECO:0007669"/>
    <property type="project" value="InterPro"/>
</dbReference>
<dbReference type="EMBL" id="VWNE01000019">
    <property type="protein sequence ID" value="KAA8482029.1"/>
    <property type="molecule type" value="Genomic_DNA"/>
</dbReference>
<gene>
    <name evidence="2" type="ORF">F1649_12875</name>
</gene>
<dbReference type="Proteomes" id="UP000322918">
    <property type="component" value="Unassembled WGS sequence"/>
</dbReference>
<dbReference type="Pfam" id="PF00534">
    <property type="entry name" value="Glycos_transf_1"/>
    <property type="match status" value="1"/>
</dbReference>
<organism evidence="2 3">
    <name type="scientific">Arcticibacter tournemirensis</name>
    <dbReference type="NCBI Taxonomy" id="699437"/>
    <lineage>
        <taxon>Bacteria</taxon>
        <taxon>Pseudomonadati</taxon>
        <taxon>Bacteroidota</taxon>
        <taxon>Sphingobacteriia</taxon>
        <taxon>Sphingobacteriales</taxon>
        <taxon>Sphingobacteriaceae</taxon>
        <taxon>Arcticibacter</taxon>
    </lineage>
</organism>
<comment type="caution">
    <text evidence="2">The sequence shown here is derived from an EMBL/GenBank/DDBJ whole genome shotgun (WGS) entry which is preliminary data.</text>
</comment>
<dbReference type="InterPro" id="IPR001296">
    <property type="entry name" value="Glyco_trans_1"/>
</dbReference>
<dbReference type="PANTHER" id="PTHR45947">
    <property type="entry name" value="SULFOQUINOVOSYL TRANSFERASE SQD2"/>
    <property type="match status" value="1"/>
</dbReference>
<dbReference type="RefSeq" id="WP_141814054.1">
    <property type="nucleotide sequence ID" value="NZ_VFPL01000001.1"/>
</dbReference>
<dbReference type="InterPro" id="IPR050194">
    <property type="entry name" value="Glycosyltransferase_grp1"/>
</dbReference>
<evidence type="ECO:0000259" key="1">
    <source>
        <dbReference type="Pfam" id="PF00534"/>
    </source>
</evidence>
<evidence type="ECO:0000313" key="3">
    <source>
        <dbReference type="Proteomes" id="UP000322918"/>
    </source>
</evidence>
<proteinExistence type="predicted"/>
<keyword evidence="3" id="KW-1185">Reference proteome</keyword>
<dbReference type="Gene3D" id="3.40.50.2000">
    <property type="entry name" value="Glycogen Phosphorylase B"/>
    <property type="match status" value="2"/>
</dbReference>